<sequence>MIKDHDINTSHMMETRSVATVTDPLPSDQFRKNSHNDDNVVNVPNHILEKLLRHSHFPYVSASFLGDTSTHHNASDEPEVLSTSKFETKLFEVDASTSKALQREQSFNEDSVPQKGSSWSMHDLNRISGPNSGSLSRKGSSDSLSSYEGPKMGEPGRPGTRDLDWSIRKLNVRKQ</sequence>
<feature type="compositionally biased region" description="Polar residues" evidence="1">
    <location>
        <begin position="97"/>
        <end position="120"/>
    </location>
</feature>
<feature type="compositionally biased region" description="Low complexity" evidence="1">
    <location>
        <begin position="132"/>
        <end position="146"/>
    </location>
</feature>
<keyword evidence="3" id="KW-1185">Reference proteome</keyword>
<protein>
    <submittedName>
        <fullName evidence="2">Uncharacterized protein</fullName>
    </submittedName>
</protein>
<dbReference type="Proteomes" id="UP000276991">
    <property type="component" value="Unassembled WGS sequence"/>
</dbReference>
<dbReference type="AlphaFoldDB" id="A0A498STT8"/>
<evidence type="ECO:0000256" key="1">
    <source>
        <dbReference type="SAM" id="MobiDB-lite"/>
    </source>
</evidence>
<dbReference type="EMBL" id="UPTC01005311">
    <property type="protein sequence ID" value="VBB35267.1"/>
    <property type="molecule type" value="Genomic_DNA"/>
</dbReference>
<feature type="region of interest" description="Disordered" evidence="1">
    <location>
        <begin position="97"/>
        <end position="175"/>
    </location>
</feature>
<proteinExistence type="predicted"/>
<feature type="non-terminal residue" evidence="2">
    <location>
        <position position="175"/>
    </location>
</feature>
<dbReference type="STRING" id="6277.A0A498STT8"/>
<dbReference type="OrthoDB" id="5877626at2759"/>
<accession>A0A498STT8</accession>
<organism evidence="2 3">
    <name type="scientific">Acanthocheilonema viteae</name>
    <name type="common">Filarial nematode worm</name>
    <name type="synonym">Dipetalonema viteae</name>
    <dbReference type="NCBI Taxonomy" id="6277"/>
    <lineage>
        <taxon>Eukaryota</taxon>
        <taxon>Metazoa</taxon>
        <taxon>Ecdysozoa</taxon>
        <taxon>Nematoda</taxon>
        <taxon>Chromadorea</taxon>
        <taxon>Rhabditida</taxon>
        <taxon>Spirurina</taxon>
        <taxon>Spiruromorpha</taxon>
        <taxon>Filarioidea</taxon>
        <taxon>Onchocercidae</taxon>
        <taxon>Acanthocheilonema</taxon>
    </lineage>
</organism>
<name>A0A498STT8_ACAVI</name>
<evidence type="ECO:0000313" key="3">
    <source>
        <dbReference type="Proteomes" id="UP000276991"/>
    </source>
</evidence>
<gene>
    <name evidence="2" type="ORF">NAV_LOCUS10058</name>
</gene>
<evidence type="ECO:0000313" key="2">
    <source>
        <dbReference type="EMBL" id="VBB35267.1"/>
    </source>
</evidence>
<reference evidence="2 3" key="1">
    <citation type="submission" date="2018-08" db="EMBL/GenBank/DDBJ databases">
        <authorList>
            <person name="Laetsch R D."/>
            <person name="Stevens L."/>
            <person name="Kumar S."/>
            <person name="Blaxter L. M."/>
        </authorList>
    </citation>
    <scope>NUCLEOTIDE SEQUENCE [LARGE SCALE GENOMIC DNA]</scope>
</reference>